<dbReference type="AlphaFoldDB" id="A0A2N7JR03"/>
<comment type="caution">
    <text evidence="4">The sequence shown here is derived from an EMBL/GenBank/DDBJ whole genome shotgun (WGS) entry which is preliminary data.</text>
</comment>
<evidence type="ECO:0000259" key="3">
    <source>
        <dbReference type="PROSITE" id="PS52039"/>
    </source>
</evidence>
<keyword evidence="1" id="KW-0413">Isomerase</keyword>
<protein>
    <recommendedName>
        <fullName evidence="3">Topo IA-type catalytic domain-containing protein</fullName>
    </recommendedName>
</protein>
<feature type="domain" description="Topo IA-type catalytic" evidence="3">
    <location>
        <begin position="1"/>
        <end position="118"/>
    </location>
</feature>
<dbReference type="GO" id="GO:0003916">
    <property type="term" value="F:DNA topoisomerase activity"/>
    <property type="evidence" value="ECO:0007669"/>
    <property type="project" value="InterPro"/>
</dbReference>
<dbReference type="GO" id="GO:0003677">
    <property type="term" value="F:DNA binding"/>
    <property type="evidence" value="ECO:0007669"/>
    <property type="project" value="InterPro"/>
</dbReference>
<dbReference type="InterPro" id="IPR013824">
    <property type="entry name" value="Topo_IA_cen_sub1"/>
</dbReference>
<dbReference type="SUPFAM" id="SSF56712">
    <property type="entry name" value="Prokaryotic type I DNA topoisomerase"/>
    <property type="match status" value="1"/>
</dbReference>
<reference evidence="5" key="1">
    <citation type="submission" date="2016-07" db="EMBL/GenBank/DDBJ databases">
        <title>Nontailed viruses are major unrecognized killers of bacteria in the ocean.</title>
        <authorList>
            <person name="Kauffman K."/>
            <person name="Hussain F."/>
            <person name="Yang J."/>
            <person name="Arevalo P."/>
            <person name="Brown J."/>
            <person name="Cutler M."/>
            <person name="Kelly L."/>
            <person name="Polz M.F."/>
        </authorList>
    </citation>
    <scope>NUCLEOTIDE SEQUENCE [LARGE SCALE GENOMIC DNA]</scope>
    <source>
        <strain evidence="5">10N.261.48.B5</strain>
    </source>
</reference>
<dbReference type="EMBL" id="MCZF01000115">
    <property type="protein sequence ID" value="PMM53403.1"/>
    <property type="molecule type" value="Genomic_DNA"/>
</dbReference>
<evidence type="ECO:0000256" key="1">
    <source>
        <dbReference type="ARBA" id="ARBA00023235"/>
    </source>
</evidence>
<dbReference type="Gene3D" id="1.10.460.10">
    <property type="entry name" value="Topoisomerase I, domain 2"/>
    <property type="match status" value="1"/>
</dbReference>
<evidence type="ECO:0000313" key="4">
    <source>
        <dbReference type="EMBL" id="PMM53403.1"/>
    </source>
</evidence>
<dbReference type="GO" id="GO:0006265">
    <property type="term" value="P:DNA topological change"/>
    <property type="evidence" value="ECO:0007669"/>
    <property type="project" value="InterPro"/>
</dbReference>
<accession>A0A2N7JR03</accession>
<sequence length="118" mass="13246">MLTKETQPPKYFDDASLLKAMTEAAKFVQDPVLRKQLEAKDKNTKGENGSIGTEATRSGHIEKLGNLNHLISVQKEKGYKNPVYKTTESGQEFCALLPPEIIMPDISAIWEGELRQDR</sequence>
<feature type="compositionally biased region" description="Basic and acidic residues" evidence="2">
    <location>
        <begin position="36"/>
        <end position="45"/>
    </location>
</feature>
<dbReference type="Pfam" id="PF01131">
    <property type="entry name" value="Topoisom_bac"/>
    <property type="match status" value="1"/>
</dbReference>
<gene>
    <name evidence="4" type="ORF">BCT54_22945</name>
</gene>
<dbReference type="InterPro" id="IPR013497">
    <property type="entry name" value="Topo_IA_cen"/>
</dbReference>
<proteinExistence type="predicted"/>
<dbReference type="InterPro" id="IPR023405">
    <property type="entry name" value="Topo_IA_core_domain"/>
</dbReference>
<evidence type="ECO:0000313" key="5">
    <source>
        <dbReference type="Proteomes" id="UP000235533"/>
    </source>
</evidence>
<dbReference type="Proteomes" id="UP000235533">
    <property type="component" value="Unassembled WGS sequence"/>
</dbReference>
<feature type="region of interest" description="Disordered" evidence="2">
    <location>
        <begin position="36"/>
        <end position="60"/>
    </location>
</feature>
<dbReference type="PROSITE" id="PS52039">
    <property type="entry name" value="TOPO_IA_2"/>
    <property type="match status" value="1"/>
</dbReference>
<organism evidence="4 5">
    <name type="scientific">Vibrio splendidus</name>
    <dbReference type="NCBI Taxonomy" id="29497"/>
    <lineage>
        <taxon>Bacteria</taxon>
        <taxon>Pseudomonadati</taxon>
        <taxon>Pseudomonadota</taxon>
        <taxon>Gammaproteobacteria</taxon>
        <taxon>Vibrionales</taxon>
        <taxon>Vibrionaceae</taxon>
        <taxon>Vibrio</taxon>
    </lineage>
</organism>
<feature type="compositionally biased region" description="Polar residues" evidence="2">
    <location>
        <begin position="46"/>
        <end position="56"/>
    </location>
</feature>
<name>A0A2N7JR03_VIBSP</name>
<evidence type="ECO:0000256" key="2">
    <source>
        <dbReference type="SAM" id="MobiDB-lite"/>
    </source>
</evidence>